<dbReference type="InterPro" id="IPR000073">
    <property type="entry name" value="AB_hydrolase_1"/>
</dbReference>
<dbReference type="InterPro" id="IPR000639">
    <property type="entry name" value="Epox_hydrolase-like"/>
</dbReference>
<dbReference type="PRINTS" id="PR00111">
    <property type="entry name" value="ABHYDROLASE"/>
</dbReference>
<dbReference type="Pfam" id="PF00561">
    <property type="entry name" value="Abhydrolase_1"/>
    <property type="match status" value="1"/>
</dbReference>
<gene>
    <name evidence="2" type="ORF">GGQ92_002967</name>
</gene>
<dbReference type="AlphaFoldDB" id="A0A841RS42"/>
<proteinExistence type="predicted"/>
<comment type="caution">
    <text evidence="2">The sequence shown here is derived from an EMBL/GenBank/DDBJ whole genome shotgun (WGS) entry which is preliminary data.</text>
</comment>
<dbReference type="RefSeq" id="WP_184250620.1">
    <property type="nucleotide sequence ID" value="NZ_BAAACU010000035.1"/>
</dbReference>
<dbReference type="PANTHER" id="PTHR43798">
    <property type="entry name" value="MONOACYLGLYCEROL LIPASE"/>
    <property type="match status" value="1"/>
</dbReference>
<evidence type="ECO:0000313" key="2">
    <source>
        <dbReference type="EMBL" id="MBB6514146.1"/>
    </source>
</evidence>
<accession>A0A841RS42</accession>
<organism evidence="2 3">
    <name type="scientific">Gracilibacillus halotolerans</name>
    <dbReference type="NCBI Taxonomy" id="74386"/>
    <lineage>
        <taxon>Bacteria</taxon>
        <taxon>Bacillati</taxon>
        <taxon>Bacillota</taxon>
        <taxon>Bacilli</taxon>
        <taxon>Bacillales</taxon>
        <taxon>Bacillaceae</taxon>
        <taxon>Gracilibacillus</taxon>
    </lineage>
</organism>
<sequence length="270" mass="31081">MEGYYSNGPVTIYYELTYNKEVDKPFLLCIHGFLSSSYCYRKFHTYLKDHYNILSVDLPPFGKSSKNQEVNYQYDHMVEWVYGLMNHLSISTFSIVGHSMGGQVALRMASNYPERIQHLFLLAPSAFMEKSALFIRILSLSMKAPTALQSFLKHKGVREILSLCMYDKTLISESIAKNYREPYLHDDIYPCIINLIREREGDLQEKALNDITVPATVIWGEDDQVLPLELGYELIRYLPSSSLITIKKTGHLLPEEQPTFITNIIKQSST</sequence>
<dbReference type="EMBL" id="JACHON010000024">
    <property type="protein sequence ID" value="MBB6514146.1"/>
    <property type="molecule type" value="Genomic_DNA"/>
</dbReference>
<evidence type="ECO:0000259" key="1">
    <source>
        <dbReference type="Pfam" id="PF00561"/>
    </source>
</evidence>
<dbReference type="GO" id="GO:0003824">
    <property type="term" value="F:catalytic activity"/>
    <property type="evidence" value="ECO:0007669"/>
    <property type="project" value="InterPro"/>
</dbReference>
<dbReference type="PRINTS" id="PR00412">
    <property type="entry name" value="EPOXHYDRLASE"/>
</dbReference>
<feature type="domain" description="AB hydrolase-1" evidence="1">
    <location>
        <begin position="26"/>
        <end position="256"/>
    </location>
</feature>
<protein>
    <submittedName>
        <fullName evidence="2">Pimeloyl-ACP methyl ester carboxylesterase</fullName>
    </submittedName>
</protein>
<name>A0A841RS42_9BACI</name>
<dbReference type="Gene3D" id="3.40.50.1820">
    <property type="entry name" value="alpha/beta hydrolase"/>
    <property type="match status" value="1"/>
</dbReference>
<dbReference type="SUPFAM" id="SSF53474">
    <property type="entry name" value="alpha/beta-Hydrolases"/>
    <property type="match status" value="1"/>
</dbReference>
<reference evidence="2 3" key="1">
    <citation type="submission" date="2020-08" db="EMBL/GenBank/DDBJ databases">
        <title>Genomic Encyclopedia of Type Strains, Phase IV (KMG-IV): sequencing the most valuable type-strain genomes for metagenomic binning, comparative biology and taxonomic classification.</title>
        <authorList>
            <person name="Goeker M."/>
        </authorList>
    </citation>
    <scope>NUCLEOTIDE SEQUENCE [LARGE SCALE GENOMIC DNA]</scope>
    <source>
        <strain evidence="2 3">DSM 11805</strain>
    </source>
</reference>
<dbReference type="Proteomes" id="UP000572212">
    <property type="component" value="Unassembled WGS sequence"/>
</dbReference>
<dbReference type="InterPro" id="IPR050266">
    <property type="entry name" value="AB_hydrolase_sf"/>
</dbReference>
<dbReference type="InterPro" id="IPR029058">
    <property type="entry name" value="AB_hydrolase_fold"/>
</dbReference>
<evidence type="ECO:0000313" key="3">
    <source>
        <dbReference type="Proteomes" id="UP000572212"/>
    </source>
</evidence>
<keyword evidence="3" id="KW-1185">Reference proteome</keyword>